<dbReference type="InterPro" id="IPR030395">
    <property type="entry name" value="GP_PDE_dom"/>
</dbReference>
<dbReference type="PANTHER" id="PTHR46211:SF14">
    <property type="entry name" value="GLYCEROPHOSPHODIESTER PHOSPHODIESTERASE"/>
    <property type="match status" value="1"/>
</dbReference>
<dbReference type="GO" id="GO:0008889">
    <property type="term" value="F:glycerophosphodiester phosphodiesterase activity"/>
    <property type="evidence" value="ECO:0007669"/>
    <property type="project" value="UniProtKB-EC"/>
</dbReference>
<dbReference type="GO" id="GO:0006629">
    <property type="term" value="P:lipid metabolic process"/>
    <property type="evidence" value="ECO:0007669"/>
    <property type="project" value="InterPro"/>
</dbReference>
<protein>
    <submittedName>
        <fullName evidence="3">Glycerophosphoryl diester phosphodiesterase</fullName>
        <ecNumber evidence="3">3.1.4.46</ecNumber>
    </submittedName>
</protein>
<dbReference type="PROSITE" id="PS51704">
    <property type="entry name" value="GP_PDE"/>
    <property type="match status" value="1"/>
</dbReference>
<proteinExistence type="predicted"/>
<dbReference type="Proteomes" id="UP000095553">
    <property type="component" value="Unassembled WGS sequence"/>
</dbReference>
<evidence type="ECO:0000256" key="1">
    <source>
        <dbReference type="SAM" id="SignalP"/>
    </source>
</evidence>
<keyword evidence="3" id="KW-0378">Hydrolase</keyword>
<evidence type="ECO:0000259" key="2">
    <source>
        <dbReference type="PROSITE" id="PS51704"/>
    </source>
</evidence>
<dbReference type="EMBL" id="CYXY01000007">
    <property type="protein sequence ID" value="CUM92154.1"/>
    <property type="molecule type" value="Genomic_DNA"/>
</dbReference>
<dbReference type="PANTHER" id="PTHR46211">
    <property type="entry name" value="GLYCEROPHOSPHORYL DIESTER PHOSPHODIESTERASE"/>
    <property type="match status" value="1"/>
</dbReference>
<dbReference type="SUPFAM" id="SSF51695">
    <property type="entry name" value="PLC-like phosphodiesterases"/>
    <property type="match status" value="1"/>
</dbReference>
<organism evidence="3 4">
    <name type="scientific">Anaerostipes hadrus</name>
    <dbReference type="NCBI Taxonomy" id="649756"/>
    <lineage>
        <taxon>Bacteria</taxon>
        <taxon>Bacillati</taxon>
        <taxon>Bacillota</taxon>
        <taxon>Clostridia</taxon>
        <taxon>Lachnospirales</taxon>
        <taxon>Lachnospiraceae</taxon>
        <taxon>Anaerostipes</taxon>
    </lineage>
</organism>
<reference evidence="3 4" key="1">
    <citation type="submission" date="2015-09" db="EMBL/GenBank/DDBJ databases">
        <authorList>
            <consortium name="Pathogen Informatics"/>
        </authorList>
    </citation>
    <scope>NUCLEOTIDE SEQUENCE [LARGE SCALE GENOMIC DNA]</scope>
    <source>
        <strain evidence="3 4">2789STDY5834959</strain>
    </source>
</reference>
<gene>
    <name evidence="3" type="primary">glpQ_2</name>
    <name evidence="3" type="ORF">ERS852571_01390</name>
</gene>
<name>A0A173SN94_ANAHA</name>
<evidence type="ECO:0000313" key="3">
    <source>
        <dbReference type="EMBL" id="CUM92154.1"/>
    </source>
</evidence>
<dbReference type="RefSeq" id="WP_055072747.1">
    <property type="nucleotide sequence ID" value="NZ_BAABYN010000001.1"/>
</dbReference>
<dbReference type="AlphaFoldDB" id="A0A173SN94"/>
<sequence>MKIIKYLTVFCMMICVIMQLNTNVSANENNICYVAHRGYTKYAPENSIPAFEAAGKEGFQAVECDIHETAKDKKGKRRFVIMHDQTLNRMCGLYGKNVYQKKLTYQKIRNKYYIKTGNNIESYTKKQLRIPSLEEYLNICKRYHMKPVIEIKQKMKKDTIKRLYQSLKKAKMQNQAVVTCKYKQQLTYMRKYARKMPLEYVRHDFTQNDLSWMKKYHINVSINKNILSDDMIQLFEANNIKINIWTINNKDQLYNFTNKGIKIVTSDDALWKE</sequence>
<dbReference type="Pfam" id="PF03009">
    <property type="entry name" value="GDPD"/>
    <property type="match status" value="1"/>
</dbReference>
<dbReference type="Gene3D" id="3.20.20.190">
    <property type="entry name" value="Phosphatidylinositol (PI) phosphodiesterase"/>
    <property type="match status" value="1"/>
</dbReference>
<evidence type="ECO:0000313" key="4">
    <source>
        <dbReference type="Proteomes" id="UP000095553"/>
    </source>
</evidence>
<dbReference type="EC" id="3.1.4.46" evidence="3"/>
<accession>A0A173SN94</accession>
<feature type="chain" id="PRO_5008011676" evidence="1">
    <location>
        <begin position="27"/>
        <end position="273"/>
    </location>
</feature>
<dbReference type="InterPro" id="IPR017946">
    <property type="entry name" value="PLC-like_Pdiesterase_TIM-brl"/>
</dbReference>
<feature type="domain" description="GP-PDE" evidence="2">
    <location>
        <begin position="31"/>
        <end position="273"/>
    </location>
</feature>
<keyword evidence="1" id="KW-0732">Signal</keyword>
<feature type="signal peptide" evidence="1">
    <location>
        <begin position="1"/>
        <end position="26"/>
    </location>
</feature>